<comment type="caution">
    <text evidence="13">The sequence shown here is derived from an EMBL/GenBank/DDBJ whole genome shotgun (WGS) entry which is preliminary data.</text>
</comment>
<dbReference type="PATRIC" id="fig|479117.4.peg.712"/>
<dbReference type="GO" id="GO:0005524">
    <property type="term" value="F:ATP binding"/>
    <property type="evidence" value="ECO:0007669"/>
    <property type="project" value="UniProtKB-KW"/>
</dbReference>
<evidence type="ECO:0000256" key="8">
    <source>
        <dbReference type="ARBA" id="ARBA00022840"/>
    </source>
</evidence>
<comment type="similarity">
    <text evidence="2">Belongs to the TsaE family.</text>
</comment>
<keyword evidence="14" id="KW-1185">Reference proteome</keyword>
<dbReference type="CDD" id="cd01983">
    <property type="entry name" value="SIMIBI"/>
    <property type="match status" value="1"/>
</dbReference>
<dbReference type="EMBL" id="LQQC01000008">
    <property type="protein sequence ID" value="KXZ58841.1"/>
    <property type="molecule type" value="Genomic_DNA"/>
</dbReference>
<evidence type="ECO:0000313" key="14">
    <source>
        <dbReference type="Proteomes" id="UP000243589"/>
    </source>
</evidence>
<comment type="subcellular location">
    <subcellularLocation>
        <location evidence="1">Cytoplasm</location>
    </subcellularLocation>
</comment>
<keyword evidence="7" id="KW-0547">Nucleotide-binding</keyword>
<keyword evidence="5" id="KW-0819">tRNA processing</keyword>
<dbReference type="Gene3D" id="3.40.50.300">
    <property type="entry name" value="P-loop containing nucleotide triphosphate hydrolases"/>
    <property type="match status" value="1"/>
</dbReference>
<keyword evidence="4" id="KW-0963">Cytoplasm</keyword>
<dbReference type="Pfam" id="PF02367">
    <property type="entry name" value="TsaE"/>
    <property type="match status" value="1"/>
</dbReference>
<evidence type="ECO:0000256" key="5">
    <source>
        <dbReference type="ARBA" id="ARBA00022694"/>
    </source>
</evidence>
<sequence length="163" mass="17411">MSRIDIELRNQARTAELAAALAPQLRAGDLIILTGGLGAGKTTFTQSLAAHLNVRGRVSSPTFIIAREHPSVGDGPGLVHVDAYRLEDAAELDDLDLDSEQHEVVTVVEWGAGMAESLADDHLEITLTRPDSADPESGQRTATLQGFGGSWTSRLARVKEAMQ</sequence>
<evidence type="ECO:0000256" key="12">
    <source>
        <dbReference type="SAM" id="MobiDB-lite"/>
    </source>
</evidence>
<keyword evidence="8" id="KW-0067">ATP-binding</keyword>
<dbReference type="GO" id="GO:0005737">
    <property type="term" value="C:cytoplasm"/>
    <property type="evidence" value="ECO:0007669"/>
    <property type="project" value="UniProtKB-SubCell"/>
</dbReference>
<evidence type="ECO:0000256" key="1">
    <source>
        <dbReference type="ARBA" id="ARBA00004496"/>
    </source>
</evidence>
<dbReference type="SUPFAM" id="SSF52540">
    <property type="entry name" value="P-loop containing nucleoside triphosphate hydrolases"/>
    <property type="match status" value="1"/>
</dbReference>
<name>A0A150H9Y7_9MICO</name>
<evidence type="ECO:0000256" key="9">
    <source>
        <dbReference type="ARBA" id="ARBA00022842"/>
    </source>
</evidence>
<gene>
    <name evidence="13" type="primary">tsaE</name>
    <name evidence="13" type="ORF">Bravens_00713</name>
</gene>
<evidence type="ECO:0000256" key="7">
    <source>
        <dbReference type="ARBA" id="ARBA00022741"/>
    </source>
</evidence>
<evidence type="ECO:0000256" key="3">
    <source>
        <dbReference type="ARBA" id="ARBA00019010"/>
    </source>
</evidence>
<evidence type="ECO:0000256" key="11">
    <source>
        <dbReference type="ARBA" id="ARBA00032441"/>
    </source>
</evidence>
<feature type="region of interest" description="Disordered" evidence="12">
    <location>
        <begin position="128"/>
        <end position="148"/>
    </location>
</feature>
<dbReference type="RefSeq" id="WP_062020352.1">
    <property type="nucleotide sequence ID" value="NZ_LQQC01000008.1"/>
</dbReference>
<dbReference type="GO" id="GO:0046872">
    <property type="term" value="F:metal ion binding"/>
    <property type="evidence" value="ECO:0007669"/>
    <property type="project" value="UniProtKB-KW"/>
</dbReference>
<evidence type="ECO:0000256" key="10">
    <source>
        <dbReference type="ARBA" id="ARBA00024908"/>
    </source>
</evidence>
<dbReference type="PANTHER" id="PTHR33540">
    <property type="entry name" value="TRNA THREONYLCARBAMOYLADENOSINE BIOSYNTHESIS PROTEIN TSAE"/>
    <property type="match status" value="1"/>
</dbReference>
<keyword evidence="6" id="KW-0479">Metal-binding</keyword>
<dbReference type="Proteomes" id="UP000243589">
    <property type="component" value="Unassembled WGS sequence"/>
</dbReference>
<accession>A0A150H9Y7</accession>
<evidence type="ECO:0000256" key="4">
    <source>
        <dbReference type="ARBA" id="ARBA00022490"/>
    </source>
</evidence>
<protein>
    <recommendedName>
        <fullName evidence="3">tRNA threonylcarbamoyladenosine biosynthesis protein TsaE</fullName>
    </recommendedName>
    <alternativeName>
        <fullName evidence="11">t(6)A37 threonylcarbamoyladenosine biosynthesis protein TsaE</fullName>
    </alternativeName>
</protein>
<dbReference type="NCBIfam" id="TIGR00150">
    <property type="entry name" value="T6A_YjeE"/>
    <property type="match status" value="1"/>
</dbReference>
<proteinExistence type="inferred from homology"/>
<dbReference type="PANTHER" id="PTHR33540:SF2">
    <property type="entry name" value="TRNA THREONYLCARBAMOYLADENOSINE BIOSYNTHESIS PROTEIN TSAE"/>
    <property type="match status" value="1"/>
</dbReference>
<dbReference type="InterPro" id="IPR003442">
    <property type="entry name" value="T6A_TsaE"/>
</dbReference>
<dbReference type="GO" id="GO:0002949">
    <property type="term" value="P:tRNA threonylcarbamoyladenosine modification"/>
    <property type="evidence" value="ECO:0007669"/>
    <property type="project" value="InterPro"/>
</dbReference>
<reference evidence="13 14" key="1">
    <citation type="submission" date="2016-01" db="EMBL/GenBank/DDBJ databases">
        <title>Use of Whole Genome Sequencing to ascertain that Brevibacterium massiliense (Roux, Raoult 2009) is a later heterotypic synonym of Brevibacterium ravenspurgense (Mages 2008).</title>
        <authorList>
            <person name="Bernier A.-M."/>
            <person name="Burdz T."/>
            <person name="Huynh C."/>
            <person name="Pachecho A.L."/>
            <person name="Wiebe D."/>
            <person name="Bonner C."/>
            <person name="Bernard K."/>
        </authorList>
    </citation>
    <scope>NUCLEOTIDE SEQUENCE [LARGE SCALE GENOMIC DNA]</scope>
    <source>
        <strain evidence="13 14">CCUG56047</strain>
    </source>
</reference>
<dbReference type="AlphaFoldDB" id="A0A150H9Y7"/>
<evidence type="ECO:0000256" key="2">
    <source>
        <dbReference type="ARBA" id="ARBA00007599"/>
    </source>
</evidence>
<evidence type="ECO:0000256" key="6">
    <source>
        <dbReference type="ARBA" id="ARBA00022723"/>
    </source>
</evidence>
<comment type="function">
    <text evidence="10">Required for the formation of a threonylcarbamoyl group on adenosine at position 37 (t(6)A37) in tRNAs that read codons beginning with adenine. Is involved in the transfer of the threonylcarbamoyl moiety of threonylcarbamoyl-AMP (TC-AMP) to the N6 group of A37, together with TsaD and TsaB. TsaE seems to play an indirect role in the t(6)A biosynthesis pathway, possibly in regulating the core enzymatic function of TsaD.</text>
</comment>
<keyword evidence="9" id="KW-0460">Magnesium</keyword>
<organism evidence="13 14">
    <name type="scientific">Brevibacterium ravenspurgense</name>
    <dbReference type="NCBI Taxonomy" id="479117"/>
    <lineage>
        <taxon>Bacteria</taxon>
        <taxon>Bacillati</taxon>
        <taxon>Actinomycetota</taxon>
        <taxon>Actinomycetes</taxon>
        <taxon>Micrococcales</taxon>
        <taxon>Brevibacteriaceae</taxon>
        <taxon>Brevibacterium</taxon>
    </lineage>
</organism>
<dbReference type="InterPro" id="IPR027417">
    <property type="entry name" value="P-loop_NTPase"/>
</dbReference>
<evidence type="ECO:0000313" key="13">
    <source>
        <dbReference type="EMBL" id="KXZ58841.1"/>
    </source>
</evidence>